<feature type="non-terminal residue" evidence="1">
    <location>
        <position position="218"/>
    </location>
</feature>
<reference evidence="1" key="1">
    <citation type="submission" date="2022-07" db="EMBL/GenBank/DDBJ databases">
        <title>Phylogenomic reconstructions and comparative analyses of Kickxellomycotina fungi.</title>
        <authorList>
            <person name="Reynolds N.K."/>
            <person name="Stajich J.E."/>
            <person name="Barry K."/>
            <person name="Grigoriev I.V."/>
            <person name="Crous P."/>
            <person name="Smith M.E."/>
        </authorList>
    </citation>
    <scope>NUCLEOTIDE SEQUENCE</scope>
    <source>
        <strain evidence="1">CBS 109366</strain>
    </source>
</reference>
<sequence>MPDGAAANEPPPPADHESSAGSAADSAPARPLTYPGVFAPRAATGVAELQRAAGPGGGDAIGAGQRVGHGHAGVHVPSRWHAAAFPGGDDSGESSSDEDGSEESDESDDESYEGLAVDDINETYDHRLPEYVPNPDPHTQRIYLDEEGIAVDVRGMSHSPVGLWLFRLLGVLTLGVAPLVCRWVPRWRIWWTMRPAPLSDADFAVAVDEFGAVSVQRI</sequence>
<keyword evidence="2" id="KW-1185">Reference proteome</keyword>
<comment type="caution">
    <text evidence="1">The sequence shown here is derived from an EMBL/GenBank/DDBJ whole genome shotgun (WGS) entry which is preliminary data.</text>
</comment>
<evidence type="ECO:0000313" key="2">
    <source>
        <dbReference type="Proteomes" id="UP001140234"/>
    </source>
</evidence>
<protein>
    <submittedName>
        <fullName evidence="1">Uncharacterized protein</fullName>
    </submittedName>
</protein>
<accession>A0ACC1JMY9</accession>
<dbReference type="EMBL" id="JANBUJ010002519">
    <property type="protein sequence ID" value="KAJ2764007.1"/>
    <property type="molecule type" value="Genomic_DNA"/>
</dbReference>
<evidence type="ECO:0000313" key="1">
    <source>
        <dbReference type="EMBL" id="KAJ2764007.1"/>
    </source>
</evidence>
<organism evidence="1 2">
    <name type="scientific">Coemansia nantahalensis</name>
    <dbReference type="NCBI Taxonomy" id="2789366"/>
    <lineage>
        <taxon>Eukaryota</taxon>
        <taxon>Fungi</taxon>
        <taxon>Fungi incertae sedis</taxon>
        <taxon>Zoopagomycota</taxon>
        <taxon>Kickxellomycotina</taxon>
        <taxon>Kickxellomycetes</taxon>
        <taxon>Kickxellales</taxon>
        <taxon>Kickxellaceae</taxon>
        <taxon>Coemansia</taxon>
    </lineage>
</organism>
<dbReference type="Proteomes" id="UP001140234">
    <property type="component" value="Unassembled WGS sequence"/>
</dbReference>
<name>A0ACC1JMY9_9FUNG</name>
<proteinExistence type="predicted"/>
<gene>
    <name evidence="1" type="ORF">IWQ57_005344</name>
</gene>